<evidence type="ECO:0000259" key="2">
    <source>
        <dbReference type="Pfam" id="PF18991"/>
    </source>
</evidence>
<dbReference type="Pfam" id="PF24879">
    <property type="entry name" value="DUF7737"/>
    <property type="match status" value="1"/>
</dbReference>
<proteinExistence type="predicted"/>
<feature type="domain" description="DUF4132" evidence="1">
    <location>
        <begin position="1298"/>
        <end position="1472"/>
    </location>
</feature>
<name>A0A1N6RMC9_9FLAO</name>
<protein>
    <recommendedName>
        <fullName evidence="6">DUF4132 domain-containing protein</fullName>
    </recommendedName>
</protein>
<accession>A0A1N6RMC9</accession>
<dbReference type="InterPro" id="IPR043782">
    <property type="entry name" value="DUF5724"/>
</dbReference>
<dbReference type="RefSeq" id="WP_076547474.1">
    <property type="nucleotide sequence ID" value="NZ_FTMA01000001.1"/>
</dbReference>
<gene>
    <name evidence="4" type="ORF">SAMN05421797_1011336</name>
</gene>
<dbReference type="EMBL" id="FTMA01000001">
    <property type="protein sequence ID" value="SIQ29993.1"/>
    <property type="molecule type" value="Genomic_DNA"/>
</dbReference>
<dbReference type="InterPro" id="IPR025406">
    <property type="entry name" value="DUF4132"/>
</dbReference>
<sequence length="1664" mass="191687">MIPVEEAHKYIGKHQKPAVDRFEFRPFSQPYRRLGQILGRIKKEEYTYYDINDFISEFKDPLIINPWATEEGMRLGMQLFGLVQAPYLAAMWDFINTMPYQRSYGRKAFRSKPSEDILQNKLTIFSNFLSASRSGFCGLTLQEHFQYSTYYPHSNSVFLAIVLQNSGDMFNELLDDIIQGEDEIGGVSQDIIKALLLSEDERHWEMVGKLLLAAQRQEGLRQSILESMDEAGLQSLKYMINVVLENDLTRFSSVVRAVNTWFGLNWDAPKKSVINRILELAHSLILNLKEVDTLLKSKDNIEVLVALWSIGILDVDKANAKALDIVYSSADRNKKILALYFMSKTDRTNDSLVDYFMKELGKDYALDHWMGVNLPEMQLENDTFIKLFEVAKTVGDKGKTYESKIFSWWSFTPSSQYFYHILLHGATEQQLELIANDLDVLPSEFRENYIRKVFPVHYSYAFQHYKTDEKKVKLDYDKYSWRRALARKAVYNRNECVMATGLNIFRKMYLYDTDLEIAEDLLKRKGKSMRTAVIQLLVSLPNDDVKTSATNLVTAKSVDQRLAGLEILTILDADNRYPDFVEAQVASYNERPKITKNEQILLNKFIKNKEEYNFSNGFGAIDYDNLSALYQPQPRFESTSSFLDKLGIKSSISSDFKFKDIIDIDKIITTLNALIDLVAENGNYEYQMEGYQGENNTTFINRGLHDIKRLDEHATAQDHLHNLPLSNIWVAWYEISKLNDFEMSAAIRFLKYKSYPFGQYEELVPFMKQFFPDLTGLNVNSEENYYTKIRTYRTILKRLFKVYADRSTIVSYKLDVFEDMVATFPERLRYTKFQLSGYHYSITANWAHIITSFSGELSVSEIALLSNEDLKRYWDLHMFLVAQDLGHPDPVTDVKEMTKERRKTGNLNFPDIDITLRLYKEGLINDDDLLFQALYSNELMTIIDGGSNYRFRRSTIAENPVPKHVFLPLKTNLLETELERGDLVTPATNFIFPIHTVEGVDYVFKVLQRLGKDTFERGYSYYGNSKKSLFSSILKKTAFKETESYADFVALADEHKISKKRLIEVACYATQWAGVIGEYLGLEKLEDAVWWFQAHASDYMSSEKETIISRYSNIPKSDFSLGAIDIDWFNKVYGSLGKANWKILHDAAKYITDGNGHRLVKLYSSVMLGEVKITETLKKIKDKRDKDYVRALGLIPLSKTVPEKDLLKRYNLLQDFLKESKQFGAQRQESEKAAVEIALDNLSRNAGYQDRVRFSWAMEAKATQAIMENAVLTIDDTEIALVINDLGKTEIKITKGEKALKSIPAKLRKDKQVIALKENKTYLSRQYSRTRLSLENAMVNEDMFTAFEIHNMMLHPIVKVMLSKLVLFAPEKEISGFYTDGSLSDVSGKIHKLQEEDELVIAHASHLYTAVEWDVYQKHLFAERLVQPFKQVFRELYLLTEDEREHSNRSERYQGHQIQPKQTVALLRGRGWTVSRDEGLQKVYHKRGFIATMYAMADWYSPSEVEAPTLEEVCFHSIETHERIPLTEVPSVVFSEIMRDMDLVVSVAHVGGVDPEASHSTMQMRAALAEESAKLFKLNNITVKERHIFIQGTLGEYSIHLGSGQVSKKGLSLSIIPVHSQHRGRMFLPFVDDDPKSAEIISKMKLLSEDNKIQDPTILAQINS</sequence>
<keyword evidence="5" id="KW-1185">Reference proteome</keyword>
<evidence type="ECO:0000313" key="4">
    <source>
        <dbReference type="EMBL" id="SIQ29993.1"/>
    </source>
</evidence>
<dbReference type="InterPro" id="IPR056639">
    <property type="entry name" value="DUF7737"/>
</dbReference>
<dbReference type="Pfam" id="PF13569">
    <property type="entry name" value="DUF4132"/>
    <property type="match status" value="1"/>
</dbReference>
<organism evidence="4 5">
    <name type="scientific">Maribacter ulvicola</name>
    <dbReference type="NCBI Taxonomy" id="228959"/>
    <lineage>
        <taxon>Bacteria</taxon>
        <taxon>Pseudomonadati</taxon>
        <taxon>Bacteroidota</taxon>
        <taxon>Flavobacteriia</taxon>
        <taxon>Flavobacteriales</taxon>
        <taxon>Flavobacteriaceae</taxon>
        <taxon>Maribacter</taxon>
    </lineage>
</organism>
<dbReference type="Proteomes" id="UP000186953">
    <property type="component" value="Unassembled WGS sequence"/>
</dbReference>
<reference evidence="5" key="1">
    <citation type="submission" date="2017-01" db="EMBL/GenBank/DDBJ databases">
        <authorList>
            <person name="Varghese N."/>
            <person name="Submissions S."/>
        </authorList>
    </citation>
    <scope>NUCLEOTIDE SEQUENCE [LARGE SCALE GENOMIC DNA]</scope>
    <source>
        <strain evidence="5">DSM 15366</strain>
    </source>
</reference>
<evidence type="ECO:0000259" key="3">
    <source>
        <dbReference type="Pfam" id="PF24879"/>
    </source>
</evidence>
<evidence type="ECO:0000259" key="1">
    <source>
        <dbReference type="Pfam" id="PF13569"/>
    </source>
</evidence>
<dbReference type="Pfam" id="PF18991">
    <property type="entry name" value="DUF5724"/>
    <property type="match status" value="1"/>
</dbReference>
<feature type="domain" description="DUF5724" evidence="2">
    <location>
        <begin position="53"/>
        <end position="1258"/>
    </location>
</feature>
<evidence type="ECO:0008006" key="6">
    <source>
        <dbReference type="Google" id="ProtNLM"/>
    </source>
</evidence>
<dbReference type="STRING" id="228959.SAMN05421797_1011336"/>
<dbReference type="OrthoDB" id="9763697at2"/>
<feature type="domain" description="DUF7737" evidence="3">
    <location>
        <begin position="1562"/>
        <end position="1662"/>
    </location>
</feature>
<evidence type="ECO:0000313" key="5">
    <source>
        <dbReference type="Proteomes" id="UP000186953"/>
    </source>
</evidence>